<dbReference type="Gene3D" id="1.10.287.130">
    <property type="match status" value="1"/>
</dbReference>
<feature type="transmembrane region" description="Helical" evidence="4">
    <location>
        <begin position="398"/>
        <end position="422"/>
    </location>
</feature>
<reference evidence="7" key="2">
    <citation type="submission" date="2023-07" db="EMBL/GenBank/DDBJ databases">
        <authorList>
            <person name="Jung D.-H."/>
        </authorList>
    </citation>
    <scope>NUCLEOTIDE SEQUENCE [LARGE SCALE GENOMIC DNA]</scope>
    <source>
        <strain evidence="7">JA-25</strain>
    </source>
</reference>
<keyword evidence="4" id="KW-0472">Membrane</keyword>
<dbReference type="Pfam" id="PF02518">
    <property type="entry name" value="HATPase_c"/>
    <property type="match status" value="1"/>
</dbReference>
<evidence type="ECO:0000313" key="6">
    <source>
        <dbReference type="EMBL" id="NID13072.1"/>
    </source>
</evidence>
<protein>
    <recommendedName>
        <fullName evidence="2">histidine kinase</fullName>
        <ecNumber evidence="2">2.7.13.3</ecNumber>
    </recommendedName>
</protein>
<dbReference type="PRINTS" id="PR00344">
    <property type="entry name" value="BCTRLSENSOR"/>
</dbReference>
<feature type="transmembrane region" description="Helical" evidence="4">
    <location>
        <begin position="218"/>
        <end position="235"/>
    </location>
</feature>
<dbReference type="CDD" id="cd00082">
    <property type="entry name" value="HisKA"/>
    <property type="match status" value="1"/>
</dbReference>
<keyword evidence="7" id="KW-1185">Reference proteome</keyword>
<comment type="caution">
    <text evidence="6">The sequence shown here is derived from an EMBL/GenBank/DDBJ whole genome shotgun (WGS) entry which is preliminary data.</text>
</comment>
<dbReference type="InterPro" id="IPR036097">
    <property type="entry name" value="HisK_dim/P_sf"/>
</dbReference>
<keyword evidence="3" id="KW-0597">Phosphoprotein</keyword>
<evidence type="ECO:0000259" key="5">
    <source>
        <dbReference type="PROSITE" id="PS50109"/>
    </source>
</evidence>
<evidence type="ECO:0000313" key="7">
    <source>
        <dbReference type="Proteomes" id="UP000606008"/>
    </source>
</evidence>
<evidence type="ECO:0000256" key="3">
    <source>
        <dbReference type="ARBA" id="ARBA00022553"/>
    </source>
</evidence>
<comment type="catalytic activity">
    <reaction evidence="1">
        <text>ATP + protein L-histidine = ADP + protein N-phospho-L-histidine.</text>
        <dbReference type="EC" id="2.7.13.3"/>
    </reaction>
</comment>
<dbReference type="PROSITE" id="PS50109">
    <property type="entry name" value="HIS_KIN"/>
    <property type="match status" value="1"/>
</dbReference>
<dbReference type="InterPro" id="IPR003594">
    <property type="entry name" value="HATPase_dom"/>
</dbReference>
<reference evidence="7" key="1">
    <citation type="submission" date="2019-09" db="EMBL/GenBank/DDBJ databases">
        <authorList>
            <person name="Jung D.-H."/>
        </authorList>
    </citation>
    <scope>NUCLEOTIDE SEQUENCE [LARGE SCALE GENOMIC DNA]</scope>
    <source>
        <strain evidence="7">JA-25</strain>
    </source>
</reference>
<proteinExistence type="predicted"/>
<keyword evidence="6" id="KW-0418">Kinase</keyword>
<dbReference type="SUPFAM" id="SSF55874">
    <property type="entry name" value="ATPase domain of HSP90 chaperone/DNA topoisomerase II/histidine kinase"/>
    <property type="match status" value="1"/>
</dbReference>
<dbReference type="GO" id="GO:0016301">
    <property type="term" value="F:kinase activity"/>
    <property type="evidence" value="ECO:0007669"/>
    <property type="project" value="UniProtKB-KW"/>
</dbReference>
<dbReference type="InterPro" id="IPR004358">
    <property type="entry name" value="Sig_transdc_His_kin-like_C"/>
</dbReference>
<evidence type="ECO:0000256" key="4">
    <source>
        <dbReference type="SAM" id="Phobius"/>
    </source>
</evidence>
<feature type="transmembrane region" description="Helical" evidence="4">
    <location>
        <begin position="247"/>
        <end position="264"/>
    </location>
</feature>
<gene>
    <name evidence="6" type="ORF">F7231_23065</name>
</gene>
<dbReference type="Proteomes" id="UP000606008">
    <property type="component" value="Unassembled WGS sequence"/>
</dbReference>
<keyword evidence="4" id="KW-0812">Transmembrane</keyword>
<accession>A0ABX0QQ48</accession>
<dbReference type="InterPro" id="IPR005467">
    <property type="entry name" value="His_kinase_dom"/>
</dbReference>
<dbReference type="InterPro" id="IPR036890">
    <property type="entry name" value="HATPase_C_sf"/>
</dbReference>
<feature type="transmembrane region" description="Helical" evidence="4">
    <location>
        <begin position="306"/>
        <end position="324"/>
    </location>
</feature>
<dbReference type="SMART" id="SM00387">
    <property type="entry name" value="HATPase_c"/>
    <property type="match status" value="1"/>
</dbReference>
<sequence length="748" mass="84272">MVRASLLICFLLVVDLVYGQTVKVPSKVDSVALMNRQTSDSLYGRKPFQLRGDVNLNKSNWRFKAGDSAQWASPAYMDRHWTAAGLPGDAIRRNKALWEREKGWFRLLVKSNKPIKYESLALVVSQFGRSDIYLDGRLLTRLIPSRIDSGGSQRILKFIPLPIADTNLHMLAVRYAFRKDPVFFAELGEPAIKFSIMRTDEVATDHLLSEEFGTSVDFLSVGIFGTLSLLHFLFFRANRTQRINRTLFWAMLAFAVSFLCDYLSDITPNLTLDSLVELTGKISFRVSNALFLWGVYQYLNKRAGWFFYSLVGLLTLDLVYRAIIGPVPEYTDGIPFILVFIDYVRLSWIGRKRKEADARLPWKSLKLAIFCILGVLGVAIVGAIASQIDSLGITFDLVLAPIFLLFFVSLFSIPVGLSLSLVQEYTRTFRSLEHKLQEVEHLSAQTVAQEQEKQQILGRQNETLEQLVSERTTALDQSLTELRTTQDQLIQREKLASLGELTAGVAHEIQNPLNFVNNFSDVSVELLAELDEEHERPLGERDAELEKEILNDIKQNITKISHHGQRAASIVRGMLQHSRASTGQRESTDLNTLTDEYMRLAYHGIRAKEKTFEVSLVTHFALNLPAVAVIPQDMGRVLMNLFINAFHAVQERTQCAVSELGTYQPTVTVTTERVGNKVQIRIRDNGMGIPDEVRGKVFQPFFTTKPTGKGTGLGLSLSYDIITKGHGGHLHFVSESGEFTEFIVELPC</sequence>
<dbReference type="InterPro" id="IPR003661">
    <property type="entry name" value="HisK_dim/P_dom"/>
</dbReference>
<feature type="transmembrane region" description="Helical" evidence="4">
    <location>
        <begin position="284"/>
        <end position="299"/>
    </location>
</feature>
<keyword evidence="4" id="KW-1133">Transmembrane helix</keyword>
<dbReference type="EC" id="2.7.13.3" evidence="2"/>
<organism evidence="6 7">
    <name type="scientific">Fibrivirga algicola</name>
    <dbReference type="NCBI Taxonomy" id="2950420"/>
    <lineage>
        <taxon>Bacteria</taxon>
        <taxon>Pseudomonadati</taxon>
        <taxon>Bacteroidota</taxon>
        <taxon>Cytophagia</taxon>
        <taxon>Cytophagales</taxon>
        <taxon>Spirosomataceae</taxon>
        <taxon>Fibrivirga</taxon>
    </lineage>
</organism>
<dbReference type="PANTHER" id="PTHR43065">
    <property type="entry name" value="SENSOR HISTIDINE KINASE"/>
    <property type="match status" value="1"/>
</dbReference>
<dbReference type="PANTHER" id="PTHR43065:SF42">
    <property type="entry name" value="TWO-COMPONENT SENSOR PPRA"/>
    <property type="match status" value="1"/>
</dbReference>
<dbReference type="EMBL" id="WAEL01000010">
    <property type="protein sequence ID" value="NID13072.1"/>
    <property type="molecule type" value="Genomic_DNA"/>
</dbReference>
<dbReference type="SMART" id="SM00388">
    <property type="entry name" value="HisKA"/>
    <property type="match status" value="1"/>
</dbReference>
<feature type="domain" description="Histidine kinase" evidence="5">
    <location>
        <begin position="504"/>
        <end position="748"/>
    </location>
</feature>
<evidence type="ECO:0000256" key="1">
    <source>
        <dbReference type="ARBA" id="ARBA00000085"/>
    </source>
</evidence>
<feature type="transmembrane region" description="Helical" evidence="4">
    <location>
        <begin position="367"/>
        <end position="386"/>
    </location>
</feature>
<name>A0ABX0QQ48_9BACT</name>
<dbReference type="Gene3D" id="3.30.565.10">
    <property type="entry name" value="Histidine kinase-like ATPase, C-terminal domain"/>
    <property type="match status" value="1"/>
</dbReference>
<evidence type="ECO:0000256" key="2">
    <source>
        <dbReference type="ARBA" id="ARBA00012438"/>
    </source>
</evidence>
<dbReference type="Gene3D" id="2.60.120.260">
    <property type="entry name" value="Galactose-binding domain-like"/>
    <property type="match status" value="1"/>
</dbReference>
<dbReference type="SUPFAM" id="SSF47384">
    <property type="entry name" value="Homodimeric domain of signal transducing histidine kinase"/>
    <property type="match status" value="1"/>
</dbReference>
<feature type="transmembrane region" description="Helical" evidence="4">
    <location>
        <begin position="330"/>
        <end position="346"/>
    </location>
</feature>
<keyword evidence="6" id="KW-0808">Transferase</keyword>